<sequence length="73" mass="8163">MDVKEKFLELLGAAQGDAGVSNETLQRKFPGESYAALLPVINELLAENRLELLKEEGKQDLTYRLRDKAQAES</sequence>
<keyword evidence="2" id="KW-1185">Reference proteome</keyword>
<dbReference type="EMBL" id="JBBJCI010000152">
    <property type="protein sequence ID" value="KAK7241836.1"/>
    <property type="molecule type" value="Genomic_DNA"/>
</dbReference>
<evidence type="ECO:0000313" key="1">
    <source>
        <dbReference type="EMBL" id="KAK7241836.1"/>
    </source>
</evidence>
<accession>A0ABR1G033</accession>
<organism evidence="1 2">
    <name type="scientific">Aureococcus anophagefferens</name>
    <name type="common">Harmful bloom alga</name>
    <dbReference type="NCBI Taxonomy" id="44056"/>
    <lineage>
        <taxon>Eukaryota</taxon>
        <taxon>Sar</taxon>
        <taxon>Stramenopiles</taxon>
        <taxon>Ochrophyta</taxon>
        <taxon>Pelagophyceae</taxon>
        <taxon>Pelagomonadales</taxon>
        <taxon>Pelagomonadaceae</taxon>
        <taxon>Aureococcus</taxon>
    </lineage>
</organism>
<dbReference type="InterPro" id="IPR007832">
    <property type="entry name" value="RNA_pol_Rpc34"/>
</dbReference>
<gene>
    <name evidence="1" type="primary">POLR3F</name>
    <name evidence="1" type="ORF">SO694_0001923</name>
</gene>
<dbReference type="Proteomes" id="UP001363151">
    <property type="component" value="Unassembled WGS sequence"/>
</dbReference>
<reference evidence="1 2" key="1">
    <citation type="submission" date="2024-03" db="EMBL/GenBank/DDBJ databases">
        <title>Aureococcus anophagefferens CCMP1851 and Kratosvirus quantuckense: Draft genome of a second virus-susceptible host strain in the model system.</title>
        <authorList>
            <person name="Chase E."/>
            <person name="Truchon A.R."/>
            <person name="Schepens W."/>
            <person name="Wilhelm S.W."/>
        </authorList>
    </citation>
    <scope>NUCLEOTIDE SEQUENCE [LARGE SCALE GENOMIC DNA]</scope>
    <source>
        <strain evidence="1 2">CCMP1851</strain>
    </source>
</reference>
<comment type="caution">
    <text evidence="1">The sequence shown here is derived from an EMBL/GenBank/DDBJ whole genome shotgun (WGS) entry which is preliminary data.</text>
</comment>
<dbReference type="InterPro" id="IPR036390">
    <property type="entry name" value="WH_DNA-bd_sf"/>
</dbReference>
<dbReference type="SUPFAM" id="SSF46785">
    <property type="entry name" value="Winged helix' DNA-binding domain"/>
    <property type="match status" value="1"/>
</dbReference>
<dbReference type="InterPro" id="IPR036388">
    <property type="entry name" value="WH-like_DNA-bd_sf"/>
</dbReference>
<protein>
    <submittedName>
        <fullName evidence="1">RNA polymerase III</fullName>
    </submittedName>
</protein>
<proteinExistence type="predicted"/>
<dbReference type="Gene3D" id="1.10.10.10">
    <property type="entry name" value="Winged helix-like DNA-binding domain superfamily/Winged helix DNA-binding domain"/>
    <property type="match status" value="1"/>
</dbReference>
<evidence type="ECO:0000313" key="2">
    <source>
        <dbReference type="Proteomes" id="UP001363151"/>
    </source>
</evidence>
<name>A0ABR1G033_AURAN</name>
<dbReference type="Pfam" id="PF05158">
    <property type="entry name" value="RNA_pol_Rpc34"/>
    <property type="match status" value="1"/>
</dbReference>